<dbReference type="SUPFAM" id="SSF51905">
    <property type="entry name" value="FAD/NAD(P)-binding domain"/>
    <property type="match status" value="2"/>
</dbReference>
<evidence type="ECO:0000313" key="2">
    <source>
        <dbReference type="EMBL" id="GAH50753.1"/>
    </source>
</evidence>
<dbReference type="PRINTS" id="PR00368">
    <property type="entry name" value="FADPNR"/>
</dbReference>
<dbReference type="EMBL" id="BARU01024568">
    <property type="protein sequence ID" value="GAH50753.1"/>
    <property type="molecule type" value="Genomic_DNA"/>
</dbReference>
<dbReference type="InterPro" id="IPR023753">
    <property type="entry name" value="FAD/NAD-binding_dom"/>
</dbReference>
<accession>X1HZK8</accession>
<reference evidence="2" key="1">
    <citation type="journal article" date="2014" name="Front. Microbiol.">
        <title>High frequency of phylogenetically diverse reductive dehalogenase-homologous genes in deep subseafloor sedimentary metagenomes.</title>
        <authorList>
            <person name="Kawai M."/>
            <person name="Futagami T."/>
            <person name="Toyoda A."/>
            <person name="Takaki Y."/>
            <person name="Nishi S."/>
            <person name="Hori S."/>
            <person name="Arai W."/>
            <person name="Tsubouchi T."/>
            <person name="Morono Y."/>
            <person name="Uchiyama I."/>
            <person name="Ito T."/>
            <person name="Fujiyama A."/>
            <person name="Inagaki F."/>
            <person name="Takami H."/>
        </authorList>
    </citation>
    <scope>NUCLEOTIDE SEQUENCE</scope>
    <source>
        <strain evidence="2">Expedition CK06-06</strain>
    </source>
</reference>
<feature type="non-terminal residue" evidence="2">
    <location>
        <position position="275"/>
    </location>
</feature>
<evidence type="ECO:0000259" key="1">
    <source>
        <dbReference type="Pfam" id="PF07992"/>
    </source>
</evidence>
<feature type="domain" description="FAD/NAD(P)-binding" evidence="1">
    <location>
        <begin position="7"/>
        <end position="198"/>
    </location>
</feature>
<feature type="non-terminal residue" evidence="2">
    <location>
        <position position="1"/>
    </location>
</feature>
<protein>
    <recommendedName>
        <fullName evidence="1">FAD/NAD(P)-binding domain-containing protein</fullName>
    </recommendedName>
</protein>
<proteinExistence type="predicted"/>
<organism evidence="2">
    <name type="scientific">marine sediment metagenome</name>
    <dbReference type="NCBI Taxonomy" id="412755"/>
    <lineage>
        <taxon>unclassified sequences</taxon>
        <taxon>metagenomes</taxon>
        <taxon>ecological metagenomes</taxon>
    </lineage>
</organism>
<dbReference type="PRINTS" id="PR00411">
    <property type="entry name" value="PNDRDTASEI"/>
</dbReference>
<dbReference type="Gene3D" id="3.50.50.60">
    <property type="entry name" value="FAD/NAD(P)-binding domain"/>
    <property type="match status" value="1"/>
</dbReference>
<name>X1HZK8_9ZZZZ</name>
<dbReference type="Pfam" id="PF07992">
    <property type="entry name" value="Pyr_redox_2"/>
    <property type="match status" value="1"/>
</dbReference>
<gene>
    <name evidence="2" type="ORF">S03H2_39697</name>
</gene>
<dbReference type="GO" id="GO:0016491">
    <property type="term" value="F:oxidoreductase activity"/>
    <property type="evidence" value="ECO:0007669"/>
    <property type="project" value="InterPro"/>
</dbReference>
<dbReference type="AlphaFoldDB" id="X1HZK8"/>
<dbReference type="PANTHER" id="PTHR42783:SF3">
    <property type="entry name" value="GLUTAMATE SYNTHASE [NADPH] SMALL CHAIN-RELATED"/>
    <property type="match status" value="1"/>
</dbReference>
<dbReference type="PANTHER" id="PTHR42783">
    <property type="entry name" value="GLUTAMATE SYNTHASE [NADPH] SMALL CHAIN"/>
    <property type="match status" value="1"/>
</dbReference>
<sequence>GLAGEDGLQNVIDGITFLRNTNLGKREKPGDKVVVIGDDSVAIDSARVCLRLGCEEVHIVYARSKELMPVSPPEIEGAESEGVKIQYLTAATKILGKAGKVVGIECVRTELGEPDPRERRQPSLIKDSQFVIDADAIICARGQEPDLSFLEPGHGFEISEWNLFVVDPDTLQTNILGVFAGGDAVTGSATVIEAIAAGRRAANSIDNWLRGEKFFKPYKVCKPRMRVEAIELPEEFEGITRPKMPSLPAEKRIHNFKEVEIGFTEEVAICEANGV</sequence>
<dbReference type="InterPro" id="IPR036188">
    <property type="entry name" value="FAD/NAD-bd_sf"/>
</dbReference>
<comment type="caution">
    <text evidence="2">The sequence shown here is derived from an EMBL/GenBank/DDBJ whole genome shotgun (WGS) entry which is preliminary data.</text>
</comment>